<keyword evidence="1" id="KW-0175">Coiled coil</keyword>
<feature type="domain" description="AAA+ ATPase" evidence="2">
    <location>
        <begin position="262"/>
        <end position="397"/>
    </location>
</feature>
<protein>
    <recommendedName>
        <fullName evidence="2">AAA+ ATPase domain-containing protein</fullName>
    </recommendedName>
</protein>
<dbReference type="SUPFAM" id="SSF52540">
    <property type="entry name" value="P-loop containing nucleoside triphosphate hydrolases"/>
    <property type="match status" value="1"/>
</dbReference>
<dbReference type="PANTHER" id="PTHR42759">
    <property type="entry name" value="MOXR FAMILY PROTEIN"/>
    <property type="match status" value="1"/>
</dbReference>
<dbReference type="Proteomes" id="UP001501175">
    <property type="component" value="Unassembled WGS sequence"/>
</dbReference>
<evidence type="ECO:0000259" key="2">
    <source>
        <dbReference type="SMART" id="SM00382"/>
    </source>
</evidence>
<dbReference type="SMART" id="SM00382">
    <property type="entry name" value="AAA"/>
    <property type="match status" value="1"/>
</dbReference>
<dbReference type="InterPro" id="IPR003593">
    <property type="entry name" value="AAA+_ATPase"/>
</dbReference>
<feature type="coiled-coil region" evidence="1">
    <location>
        <begin position="194"/>
        <end position="232"/>
    </location>
</feature>
<comment type="caution">
    <text evidence="3">The sequence shown here is derived from an EMBL/GenBank/DDBJ whole genome shotgun (WGS) entry which is preliminary data.</text>
</comment>
<dbReference type="PANTHER" id="PTHR42759:SF1">
    <property type="entry name" value="MAGNESIUM-CHELATASE SUBUNIT CHLD"/>
    <property type="match status" value="1"/>
</dbReference>
<dbReference type="Pfam" id="PF07728">
    <property type="entry name" value="AAA_5"/>
    <property type="match status" value="1"/>
</dbReference>
<dbReference type="InterPro" id="IPR050764">
    <property type="entry name" value="CbbQ/NirQ/NorQ/GpvN"/>
</dbReference>
<name>A0ABP8NCU1_9BACT</name>
<dbReference type="Gene3D" id="3.40.50.300">
    <property type="entry name" value="P-loop containing nucleotide triphosphate hydrolases"/>
    <property type="match status" value="1"/>
</dbReference>
<dbReference type="CDD" id="cd00009">
    <property type="entry name" value="AAA"/>
    <property type="match status" value="1"/>
</dbReference>
<dbReference type="EMBL" id="BAABHD010000076">
    <property type="protein sequence ID" value="GAA4464276.1"/>
    <property type="molecule type" value="Genomic_DNA"/>
</dbReference>
<sequence>MSAQTIAPNDTAAIAVYNVAQLNSTGFTAIANAANYQNNAAGFAQLYGLPADYGWNQICKAFGLIIEEKGGQRTLINAYKLQTLGKLPQKKEQAPQPKPVQPVTVQTAAQAVAVTPTTAAPQVQQPTQPVTVQIAPQPKPQADVKPVNKPVPVTQTAVPATDSIDETARLIAQALAGLKTQAVINPETVAAMINEAVNAKMQAVQQQFTELIEQLNRDVELLAKDQKKAVQTIEVKVNDKKPVKVEGLVHSQFENIVKHLAIRDNLLLVGAAGSGKTTACEQAANALELDFYCQSVCAQTSKAELLGYMSATGQYISTQFRQAYEFGGVFVLDEIDAGNPNVIAVLNSALANGYCAFADGMIKKHKDFVLVACANTFGTGADRSYVGRNQLDAATLDRFSILEFQYDEKLEKQLATNKQWFKFVKTVRNSLKNERIVISPRATLAGCNLINTGFTPEYAMQVRIIKGMDINLAAKVKAIFTEIYKPQLETAQPVNSEVEPVVLDAGY</sequence>
<organism evidence="3 4">
    <name type="scientific">Nibrella saemangeumensis</name>
    <dbReference type="NCBI Taxonomy" id="1084526"/>
    <lineage>
        <taxon>Bacteria</taxon>
        <taxon>Pseudomonadati</taxon>
        <taxon>Bacteroidota</taxon>
        <taxon>Cytophagia</taxon>
        <taxon>Cytophagales</taxon>
        <taxon>Spirosomataceae</taxon>
        <taxon>Nibrella</taxon>
    </lineage>
</organism>
<reference evidence="4" key="1">
    <citation type="journal article" date="2019" name="Int. J. Syst. Evol. Microbiol.">
        <title>The Global Catalogue of Microorganisms (GCM) 10K type strain sequencing project: providing services to taxonomists for standard genome sequencing and annotation.</title>
        <authorList>
            <consortium name="The Broad Institute Genomics Platform"/>
            <consortium name="The Broad Institute Genome Sequencing Center for Infectious Disease"/>
            <person name="Wu L."/>
            <person name="Ma J."/>
        </authorList>
    </citation>
    <scope>NUCLEOTIDE SEQUENCE [LARGE SCALE GENOMIC DNA]</scope>
    <source>
        <strain evidence="4">JCM 17927</strain>
    </source>
</reference>
<keyword evidence="4" id="KW-1185">Reference proteome</keyword>
<evidence type="ECO:0000313" key="3">
    <source>
        <dbReference type="EMBL" id="GAA4464276.1"/>
    </source>
</evidence>
<dbReference type="InterPro" id="IPR027417">
    <property type="entry name" value="P-loop_NTPase"/>
</dbReference>
<evidence type="ECO:0000313" key="4">
    <source>
        <dbReference type="Proteomes" id="UP001501175"/>
    </source>
</evidence>
<gene>
    <name evidence="3" type="ORF">GCM10023189_43330</name>
</gene>
<proteinExistence type="predicted"/>
<accession>A0ABP8NCU1</accession>
<evidence type="ECO:0000256" key="1">
    <source>
        <dbReference type="SAM" id="Coils"/>
    </source>
</evidence>
<dbReference type="InterPro" id="IPR011704">
    <property type="entry name" value="ATPase_dyneun-rel_AAA"/>
</dbReference>
<dbReference type="RefSeq" id="WP_345247005.1">
    <property type="nucleotide sequence ID" value="NZ_BAABHD010000076.1"/>
</dbReference>